<dbReference type="GO" id="GO:0120147">
    <property type="term" value="F:formylglycine-generating oxidase activity"/>
    <property type="evidence" value="ECO:0007669"/>
    <property type="project" value="TreeGrafter"/>
</dbReference>
<protein>
    <recommendedName>
        <fullName evidence="2">Sulfatase-modifying factor enzyme-like domain-containing protein</fullName>
    </recommendedName>
</protein>
<comment type="caution">
    <text evidence="3">The sequence shown here is derived from an EMBL/GenBank/DDBJ whole genome shotgun (WGS) entry which is preliminary data.</text>
</comment>
<keyword evidence="1" id="KW-0732">Signal</keyword>
<feature type="signal peptide" evidence="1">
    <location>
        <begin position="1"/>
        <end position="21"/>
    </location>
</feature>
<dbReference type="InterPro" id="IPR016187">
    <property type="entry name" value="CTDL_fold"/>
</dbReference>
<dbReference type="EMBL" id="BJTZ01000004">
    <property type="protein sequence ID" value="GEK13085.1"/>
    <property type="molecule type" value="Genomic_DNA"/>
</dbReference>
<dbReference type="RefSeq" id="WP_146862577.1">
    <property type="nucleotide sequence ID" value="NZ_BJTZ01000004.1"/>
</dbReference>
<evidence type="ECO:0000313" key="4">
    <source>
        <dbReference type="Proteomes" id="UP000321787"/>
    </source>
</evidence>
<dbReference type="AlphaFoldDB" id="A0A510UJL4"/>
<evidence type="ECO:0000313" key="3">
    <source>
        <dbReference type="EMBL" id="GEK13085.1"/>
    </source>
</evidence>
<feature type="chain" id="PRO_5021901797" description="Sulfatase-modifying factor enzyme-like domain-containing protein" evidence="1">
    <location>
        <begin position="22"/>
        <end position="355"/>
    </location>
</feature>
<dbReference type="SUPFAM" id="SSF56436">
    <property type="entry name" value="C-type lectin-like"/>
    <property type="match status" value="1"/>
</dbReference>
<dbReference type="Pfam" id="PF03781">
    <property type="entry name" value="FGE-sulfatase"/>
    <property type="match status" value="1"/>
</dbReference>
<reference evidence="3 4" key="1">
    <citation type="submission" date="2019-07" db="EMBL/GenBank/DDBJ databases">
        <title>Whole genome shotgun sequence of Aliivibrio fischeri NBRC 101058.</title>
        <authorList>
            <person name="Hosoyama A."/>
            <person name="Uohara A."/>
            <person name="Ohji S."/>
            <person name="Ichikawa N."/>
        </authorList>
    </citation>
    <scope>NUCLEOTIDE SEQUENCE [LARGE SCALE GENOMIC DNA]</scope>
    <source>
        <strain evidence="3 4">NBRC 101058</strain>
    </source>
</reference>
<evidence type="ECO:0000259" key="2">
    <source>
        <dbReference type="Pfam" id="PF03781"/>
    </source>
</evidence>
<dbReference type="PANTHER" id="PTHR23150:SF19">
    <property type="entry name" value="FORMYLGLYCINE-GENERATING ENZYME"/>
    <property type="match status" value="1"/>
</dbReference>
<dbReference type="InterPro" id="IPR005532">
    <property type="entry name" value="SUMF_dom"/>
</dbReference>
<dbReference type="PROSITE" id="PS51257">
    <property type="entry name" value="PROKAR_LIPOPROTEIN"/>
    <property type="match status" value="1"/>
</dbReference>
<evidence type="ECO:0000256" key="1">
    <source>
        <dbReference type="SAM" id="SignalP"/>
    </source>
</evidence>
<gene>
    <name evidence="3" type="ORF">AFI02nite_11210</name>
</gene>
<feature type="domain" description="Sulfatase-modifying factor enzyme-like" evidence="2">
    <location>
        <begin position="68"/>
        <end position="318"/>
    </location>
</feature>
<dbReference type="InterPro" id="IPR051043">
    <property type="entry name" value="Sulfatase_Mod_Factor_Kinase"/>
</dbReference>
<sequence>MKNKWLGFACLLPLLSGCNDANSSISASSDMVSKQQIDTIITNINKQYPDASNELKQNVLNTAVRAIENLVFVKGGSFEMGDFGAPCEIPSRTRNRIDWSPDVQCLSSFFSVKTGIDNLHKVTLDSYSISKYESSFMDMEWMRQLNNLPVADNKWDGYQILEGETIQRDSKEYQELISHKTNKIAKTKLWQEAKDYCQWLGNVTTLPFDLPTEAQWEYAARSRGQKKYFATNNGYRQLQGSDYYDPNTEYYVNYNNDVNASTSPEKYIGQWPANPLGIYGMSNQISEWVNDWYSADYYQESPEYNPQGPKTGKQKVMRDATGAVMVFERFDTKPEYYTVSFRCSLQQKTPAIILN</sequence>
<dbReference type="InterPro" id="IPR042095">
    <property type="entry name" value="SUMF_sf"/>
</dbReference>
<organism evidence="3 4">
    <name type="scientific">Aliivibrio fischeri</name>
    <name type="common">Vibrio fischeri</name>
    <dbReference type="NCBI Taxonomy" id="668"/>
    <lineage>
        <taxon>Bacteria</taxon>
        <taxon>Pseudomonadati</taxon>
        <taxon>Pseudomonadota</taxon>
        <taxon>Gammaproteobacteria</taxon>
        <taxon>Vibrionales</taxon>
        <taxon>Vibrionaceae</taxon>
        <taxon>Aliivibrio</taxon>
    </lineage>
</organism>
<name>A0A510UJL4_ALIFS</name>
<proteinExistence type="predicted"/>
<dbReference type="Gene3D" id="3.90.1580.10">
    <property type="entry name" value="paralog of FGE (formylglycine-generating enzyme)"/>
    <property type="match status" value="1"/>
</dbReference>
<accession>A0A510UJL4</accession>
<dbReference type="Proteomes" id="UP000321787">
    <property type="component" value="Unassembled WGS sequence"/>
</dbReference>
<dbReference type="PANTHER" id="PTHR23150">
    <property type="entry name" value="SULFATASE MODIFYING FACTOR 1, 2"/>
    <property type="match status" value="1"/>
</dbReference>